<evidence type="ECO:0000259" key="2">
    <source>
        <dbReference type="PROSITE" id="PS50235"/>
    </source>
</evidence>
<dbReference type="GO" id="GO:0016579">
    <property type="term" value="P:protein deubiquitination"/>
    <property type="evidence" value="ECO:0007669"/>
    <property type="project" value="InterPro"/>
</dbReference>
<gene>
    <name evidence="3" type="ORF">CISG_04601</name>
</gene>
<proteinExistence type="predicted"/>
<protein>
    <submittedName>
        <fullName evidence="3">Ubiquitin carboxyl-terminal hydrolase 4</fullName>
    </submittedName>
</protein>
<organism evidence="3 4">
    <name type="scientific">Coccidioides immitis RMSCC 3703</name>
    <dbReference type="NCBI Taxonomy" id="454286"/>
    <lineage>
        <taxon>Eukaryota</taxon>
        <taxon>Fungi</taxon>
        <taxon>Dikarya</taxon>
        <taxon>Ascomycota</taxon>
        <taxon>Pezizomycotina</taxon>
        <taxon>Eurotiomycetes</taxon>
        <taxon>Eurotiomycetidae</taxon>
        <taxon>Onygenales</taxon>
        <taxon>Onygenaceae</taxon>
        <taxon>Coccidioides</taxon>
    </lineage>
</organism>
<evidence type="ECO:0000256" key="1">
    <source>
        <dbReference type="SAM" id="MobiDB-lite"/>
    </source>
</evidence>
<reference evidence="4" key="1">
    <citation type="journal article" date="2010" name="Genome Res.">
        <title>Population genomic sequencing of Coccidioides fungi reveals recent hybridization and transposon control.</title>
        <authorList>
            <person name="Neafsey D.E."/>
            <person name="Barker B.M."/>
            <person name="Sharpton T.J."/>
            <person name="Stajich J.E."/>
            <person name="Park D.J."/>
            <person name="Whiston E."/>
            <person name="Hung C.-Y."/>
            <person name="McMahan C."/>
            <person name="White J."/>
            <person name="Sykes S."/>
            <person name="Heiman D."/>
            <person name="Young S."/>
            <person name="Zeng Q."/>
            <person name="Abouelleil A."/>
            <person name="Aftuck L."/>
            <person name="Bessette D."/>
            <person name="Brown A."/>
            <person name="FitzGerald M."/>
            <person name="Lui A."/>
            <person name="Macdonald J.P."/>
            <person name="Priest M."/>
            <person name="Orbach M.J."/>
            <person name="Galgiani J.N."/>
            <person name="Kirkland T.N."/>
            <person name="Cole G.T."/>
            <person name="Birren B.W."/>
            <person name="Henn M.R."/>
            <person name="Taylor J.W."/>
            <person name="Rounsley S.D."/>
        </authorList>
    </citation>
    <scope>NUCLEOTIDE SEQUENCE [LARGE SCALE GENOMIC DNA]</scope>
    <source>
        <strain evidence="4">RMSCC 3703</strain>
    </source>
</reference>
<dbReference type="Pfam" id="PF00443">
    <property type="entry name" value="UCH"/>
    <property type="match status" value="1"/>
</dbReference>
<dbReference type="InterPro" id="IPR050185">
    <property type="entry name" value="Ub_carboxyl-term_hydrolase"/>
</dbReference>
<evidence type="ECO:0000313" key="4">
    <source>
        <dbReference type="Proteomes" id="UP000054559"/>
    </source>
</evidence>
<dbReference type="InterPro" id="IPR018200">
    <property type="entry name" value="USP_CS"/>
</dbReference>
<feature type="region of interest" description="Disordered" evidence="1">
    <location>
        <begin position="241"/>
        <end position="351"/>
    </location>
</feature>
<evidence type="ECO:0000313" key="3">
    <source>
        <dbReference type="EMBL" id="KMU74252.1"/>
    </source>
</evidence>
<dbReference type="AlphaFoldDB" id="A0A0J8TKR4"/>
<dbReference type="OrthoDB" id="292964at2759"/>
<dbReference type="InterPro" id="IPR001394">
    <property type="entry name" value="Peptidase_C19_UCH"/>
</dbReference>
<feature type="compositionally biased region" description="Polar residues" evidence="1">
    <location>
        <begin position="898"/>
        <end position="915"/>
    </location>
</feature>
<feature type="compositionally biased region" description="Polar residues" evidence="1">
    <location>
        <begin position="135"/>
        <end position="155"/>
    </location>
</feature>
<feature type="compositionally biased region" description="Basic and acidic residues" evidence="1">
    <location>
        <begin position="166"/>
        <end position="178"/>
    </location>
</feature>
<keyword evidence="3" id="KW-0378">Hydrolase</keyword>
<feature type="region of interest" description="Disordered" evidence="1">
    <location>
        <begin position="132"/>
        <end position="227"/>
    </location>
</feature>
<dbReference type="PROSITE" id="PS50235">
    <property type="entry name" value="USP_3"/>
    <property type="match status" value="1"/>
</dbReference>
<dbReference type="STRING" id="454286.A0A0J8TKR4"/>
<dbReference type="PANTHER" id="PTHR21646">
    <property type="entry name" value="UBIQUITIN CARBOXYL-TERMINAL HYDROLASE"/>
    <property type="match status" value="1"/>
</dbReference>
<name>A0A0J8TKR4_COCIT</name>
<dbReference type="SUPFAM" id="SSF54001">
    <property type="entry name" value="Cysteine proteinases"/>
    <property type="match status" value="1"/>
</dbReference>
<feature type="domain" description="USP" evidence="2">
    <location>
        <begin position="613"/>
        <end position="991"/>
    </location>
</feature>
<dbReference type="InterPro" id="IPR038765">
    <property type="entry name" value="Papain-like_cys_pep_sf"/>
</dbReference>
<dbReference type="FunFam" id="3.90.70.10:FF:000125">
    <property type="entry name" value="Ubiquitin C-terminal hydrolase, putative"/>
    <property type="match status" value="1"/>
</dbReference>
<dbReference type="PANTHER" id="PTHR21646:SF23">
    <property type="entry name" value="UBIQUITIN CARBOXYL-TERMINAL HYDROLASE USP2"/>
    <property type="match status" value="1"/>
</dbReference>
<sequence length="994" mass="111710">MRGAVADNNVAGPHFGDQAGIGPDVTHRQYLDMKSLQDMAASLNLNGDVPLNELVRISEDAIQKSKILAQQGQLDLALVQYLRASDVVINVIPNHPDFSYMNRHHPRWAGQFSGLMMAVNSQHATMENIKRKLSSQHNPSYGHESSQSRPNSGGYNASPILPSESSRYEAAQDPRDIPIRMPSPSSFQCSPTIPAILQMPGSPSRKIKPEVKPKPENLMGKPTEEKTTMRDPLTQRFAELRNSHIKRTPIDYSGTTLNNGTWAPPSADSHTSQPLSHSRPRSALDPPPPRPLGPREMNSHRTDPPAPPPKVPISSVEPSLPRVPSPAYSPVTTVPSQPPPNPPRTSVDSIRPVSCRQSSSWMGVSNETLTVVDDNPYRSRTPNALYDTLYEFNMYKPLKYGRQPAFLVGGLDAWVDLVGQQSLSTTHTAAIMHSVRARKPVPGKYQPLRRMPTASANSSWEVKKRRLREFKPLNPEEERAWLEKAKTEEIDPSSYGAGDGVITEEPEDLESAEAELSSSFVHSYEDFLRRFPEPGDIRQSMAGLPMTDHQSTQFHEPLIAHPSRPPPAVPRPSYSGVTDGRHIQPSFARQASATKHALYKASSPLDRIKLPRTGLVNFGSICYMNSIIQSLSATTELTKFFFNNHFHTVVQKNWKGSQGVLPGLYANLVRSLWKNDVEVIRPTSFRKFIGRLNSEWAGSQQQDAKEFFDVLVDCLHEDLNVNWQRTPLRPLTTEQEMRRERMPIHQVSGIEWNRYCHREFSYISSLFAGQHASRLRCTTCRRTSTTYEAFYSISVEIPPSGKGDIYQCLRSYCQEEMLSGDEVWKCPHCRTEREATKQIILTRAPQFLVLHFKRFSASHRQQARKIHTPVYFPLSGLDMTPFMIQPPSTPPSQPQPNGNPAQTSAVSQSQTELSPNDLATSSPFIYNAYAVVRHLGSTIHEGHYISLVRDANRDCWRKFDDHRVTDFQPGNPGSSDCLQSEQAYLVFYERAPRN</sequence>
<dbReference type="GO" id="GO:0004843">
    <property type="term" value="F:cysteine-type deubiquitinase activity"/>
    <property type="evidence" value="ECO:0007669"/>
    <property type="project" value="InterPro"/>
</dbReference>
<dbReference type="Proteomes" id="UP000054559">
    <property type="component" value="Unassembled WGS sequence"/>
</dbReference>
<dbReference type="CDD" id="cd02674">
    <property type="entry name" value="Peptidase_C19R"/>
    <property type="match status" value="1"/>
</dbReference>
<accession>A0A0J8TKR4</accession>
<dbReference type="Gene3D" id="3.90.70.10">
    <property type="entry name" value="Cysteine proteinases"/>
    <property type="match status" value="1"/>
</dbReference>
<dbReference type="EMBL" id="DS268134">
    <property type="protein sequence ID" value="KMU74252.1"/>
    <property type="molecule type" value="Genomic_DNA"/>
</dbReference>
<dbReference type="InterPro" id="IPR028889">
    <property type="entry name" value="USP"/>
</dbReference>
<dbReference type="Gene3D" id="1.20.58.80">
    <property type="entry name" value="Phosphotransferase system, lactose/cellobiose-type IIA subunit"/>
    <property type="match status" value="1"/>
</dbReference>
<feature type="region of interest" description="Disordered" evidence="1">
    <location>
        <begin position="882"/>
        <end position="915"/>
    </location>
</feature>
<dbReference type="PROSITE" id="PS00972">
    <property type="entry name" value="USP_1"/>
    <property type="match status" value="1"/>
</dbReference>